<dbReference type="EMBL" id="FQZO01000002">
    <property type="protein sequence ID" value="SHJ00566.1"/>
    <property type="molecule type" value="Genomic_DNA"/>
</dbReference>
<dbReference type="InterPro" id="IPR006102">
    <property type="entry name" value="Ig-like_GH2"/>
</dbReference>
<dbReference type="NCBIfam" id="NF007666">
    <property type="entry name" value="PRK10340.1"/>
    <property type="match status" value="1"/>
</dbReference>
<evidence type="ECO:0000256" key="5">
    <source>
        <dbReference type="ARBA" id="ARBA00022801"/>
    </source>
</evidence>
<dbReference type="SUPFAM" id="SSF74650">
    <property type="entry name" value="Galactose mutarotase-like"/>
    <property type="match status" value="1"/>
</dbReference>
<evidence type="ECO:0000256" key="7">
    <source>
        <dbReference type="ARBA" id="ARBA00032230"/>
    </source>
</evidence>
<dbReference type="PROSITE" id="PS00719">
    <property type="entry name" value="GLYCOSYL_HYDROL_F2_1"/>
    <property type="match status" value="1"/>
</dbReference>
<dbReference type="InterPro" id="IPR013783">
    <property type="entry name" value="Ig-like_fold"/>
</dbReference>
<dbReference type="OrthoDB" id="9762066at2"/>
<evidence type="ECO:0000256" key="6">
    <source>
        <dbReference type="ARBA" id="ARBA00023295"/>
    </source>
</evidence>
<dbReference type="EC" id="3.2.1.23" evidence="3 8"/>
<dbReference type="AlphaFoldDB" id="A0A1M6FS96"/>
<evidence type="ECO:0000256" key="3">
    <source>
        <dbReference type="ARBA" id="ARBA00012756"/>
    </source>
</evidence>
<dbReference type="InterPro" id="IPR006104">
    <property type="entry name" value="Glyco_hydro_2_N"/>
</dbReference>
<dbReference type="InterPro" id="IPR006103">
    <property type="entry name" value="Glyco_hydro_2_cat"/>
</dbReference>
<dbReference type="SUPFAM" id="SSF51445">
    <property type="entry name" value="(Trans)glycosidases"/>
    <property type="match status" value="1"/>
</dbReference>
<sequence length="1035" mass="121411">MTRMYKEWEDIDLLCKNRLKSRSHFNKYLNKEDALTYENKYSLGFKGLNGQWKFLFLKAPELSPKDFYLGEVNCDYWDDIDVPGNWQVQGYGNMHYTDLYYPFPINPPYVPTENPTGIYKRKFILESHWLKERTILRFNGVDSAFHVWVNALEVGYSKGSRMCSEFDISQFIREGENDITVRVYQWSDGTYLEDQDMWWLSGIFRDVEIIKENKVGVRDLFITTDFDEEYKDALLKIKVSLENTTAEDLSNIKILYELIDEDFNEVLRGSLEGNKIKAFSEEELYINEKVNNPKKWCSEEPNLYHLIVTILKNEEILEMIPQRVGFRKIEVKDGNFLINGKAILLNGVNRHDYHPHMGRTVPKEVMKEDVILMKQYNINAVRTSHYPNNTCFYELCDIYGLYVIDEADLECHGFELTGKYNWITDDPHWEKSYIDRIERVVQRDKNHPSVIMWSLGNESGFGVNFEKMAQHCRKLDDTRLIHYEEDRELKIADVYSTMYTRLNRLIEIAEDEKIDKPHIICEYGHAMGNGPGGLKEYQEAFRKYKKLQGGFIWEWYDHGILTKDKEGNEFYAYGGNFGEYPHNGNFCIDGLLFPNRTPSPGLIEYKKVIEPVKFQEGDLKEGKIKITNLYDFIDLSYGLIHWSINYDDKVLSSGILEAEDIRPGEEKVLNIPYKLPNSIRANTDYWLNISYRLKQDTPWAKCGHEIAFEQFLLPLAVIKERKVEKGVLKVEENEAYLHIAGSNFKVIFNNIFGNIEKYFYEGKDIIENGPKLNFWRAPIDNDMYVLEDWKNKYFLHKMQQITESFSWNQEEEYKVNIEHCVHIAPPNQAWAVKAKYIYEIYSDGHIQLTIEGKNTGSEYNAPEMLPKIGLELILKKEFNKVGWYGRGPGESYSDSKLAGKFGVYRSNVEKMHTPYIYPQENGNRTDTKWVSVTNLRELGILASCKDFMNFSIHDYTKEDLEEAKHEYELKKKDFVVLNLDYKQNGLGSASCGQDQLPPYKLNPQDFKFQLSLTAFSNQEISDIELSKKVMYRREE</sequence>
<dbReference type="FunFam" id="3.20.20.80:FF:000018">
    <property type="entry name" value="Beta-galactosidase"/>
    <property type="match status" value="1"/>
</dbReference>
<dbReference type="GO" id="GO:0005990">
    <property type="term" value="P:lactose catabolic process"/>
    <property type="evidence" value="ECO:0007669"/>
    <property type="project" value="TreeGrafter"/>
</dbReference>
<evidence type="ECO:0000313" key="11">
    <source>
        <dbReference type="Proteomes" id="UP000184080"/>
    </source>
</evidence>
<dbReference type="GO" id="GO:0004565">
    <property type="term" value="F:beta-galactosidase activity"/>
    <property type="evidence" value="ECO:0007669"/>
    <property type="project" value="UniProtKB-EC"/>
</dbReference>
<organism evidence="10 11">
    <name type="scientific">Clostridium amylolyticum</name>
    <dbReference type="NCBI Taxonomy" id="1121298"/>
    <lineage>
        <taxon>Bacteria</taxon>
        <taxon>Bacillati</taxon>
        <taxon>Bacillota</taxon>
        <taxon>Clostridia</taxon>
        <taxon>Eubacteriales</taxon>
        <taxon>Clostridiaceae</taxon>
        <taxon>Clostridium</taxon>
    </lineage>
</organism>
<dbReference type="Gene3D" id="2.60.40.10">
    <property type="entry name" value="Immunoglobulins"/>
    <property type="match status" value="2"/>
</dbReference>
<dbReference type="InterPro" id="IPR023230">
    <property type="entry name" value="Glyco_hydro_2_CS"/>
</dbReference>
<accession>A0A1M6FS96</accession>
<dbReference type="PRINTS" id="PR00132">
    <property type="entry name" value="GLHYDRLASE2"/>
</dbReference>
<dbReference type="Proteomes" id="UP000184080">
    <property type="component" value="Unassembled WGS sequence"/>
</dbReference>
<dbReference type="InterPro" id="IPR008979">
    <property type="entry name" value="Galactose-bd-like_sf"/>
</dbReference>
<dbReference type="SUPFAM" id="SSF49785">
    <property type="entry name" value="Galactose-binding domain-like"/>
    <property type="match status" value="1"/>
</dbReference>
<dbReference type="InterPro" id="IPR050347">
    <property type="entry name" value="Bact_Beta-galactosidase"/>
</dbReference>
<dbReference type="GO" id="GO:0030246">
    <property type="term" value="F:carbohydrate binding"/>
    <property type="evidence" value="ECO:0007669"/>
    <property type="project" value="InterPro"/>
</dbReference>
<dbReference type="Pfam" id="PF02837">
    <property type="entry name" value="Glyco_hydro_2_N"/>
    <property type="match status" value="1"/>
</dbReference>
<dbReference type="Gene3D" id="3.20.20.80">
    <property type="entry name" value="Glycosidases"/>
    <property type="match status" value="1"/>
</dbReference>
<keyword evidence="5 8" id="KW-0378">Hydrolase</keyword>
<comment type="catalytic activity">
    <reaction evidence="1 8">
        <text>Hydrolysis of terminal non-reducing beta-D-galactose residues in beta-D-galactosides.</text>
        <dbReference type="EC" id="3.2.1.23"/>
    </reaction>
</comment>
<evidence type="ECO:0000256" key="1">
    <source>
        <dbReference type="ARBA" id="ARBA00001412"/>
    </source>
</evidence>
<evidence type="ECO:0000256" key="4">
    <source>
        <dbReference type="ARBA" id="ARBA00013303"/>
    </source>
</evidence>
<dbReference type="SUPFAM" id="SSF49303">
    <property type="entry name" value="beta-Galactosidase/glucuronidase domain"/>
    <property type="match status" value="2"/>
</dbReference>
<feature type="domain" description="Beta galactosidase small chain/" evidence="9">
    <location>
        <begin position="738"/>
        <end position="1013"/>
    </location>
</feature>
<dbReference type="InterPro" id="IPR011013">
    <property type="entry name" value="Gal_mutarotase_sf_dom"/>
</dbReference>
<dbReference type="InterPro" id="IPR036156">
    <property type="entry name" value="Beta-gal/glucu_dom_sf"/>
</dbReference>
<dbReference type="InterPro" id="IPR006101">
    <property type="entry name" value="Glyco_hydro_2"/>
</dbReference>
<dbReference type="InterPro" id="IPR014718">
    <property type="entry name" value="GH-type_carb-bd"/>
</dbReference>
<evidence type="ECO:0000256" key="8">
    <source>
        <dbReference type="RuleBase" id="RU361154"/>
    </source>
</evidence>
<dbReference type="Pfam" id="PF02929">
    <property type="entry name" value="Bgal_small_N"/>
    <property type="match status" value="1"/>
</dbReference>
<proteinExistence type="inferred from homology"/>
<dbReference type="InterPro" id="IPR023232">
    <property type="entry name" value="Glyco_hydro_2_AS"/>
</dbReference>
<dbReference type="Gene3D" id="2.70.98.10">
    <property type="match status" value="1"/>
</dbReference>
<keyword evidence="6 8" id="KW-0326">Glycosidase</keyword>
<gene>
    <name evidence="10" type="ORF">SAMN05444401_2055</name>
</gene>
<dbReference type="PROSITE" id="PS00608">
    <property type="entry name" value="GLYCOSYL_HYDROL_F2_2"/>
    <property type="match status" value="1"/>
</dbReference>
<dbReference type="PANTHER" id="PTHR46323">
    <property type="entry name" value="BETA-GALACTOSIDASE"/>
    <property type="match status" value="1"/>
</dbReference>
<reference evidence="10 11" key="1">
    <citation type="submission" date="2016-11" db="EMBL/GenBank/DDBJ databases">
        <authorList>
            <person name="Jaros S."/>
            <person name="Januszkiewicz K."/>
            <person name="Wedrychowicz H."/>
        </authorList>
    </citation>
    <scope>NUCLEOTIDE SEQUENCE [LARGE SCALE GENOMIC DNA]</scope>
    <source>
        <strain evidence="10 11">DSM 21864</strain>
    </source>
</reference>
<dbReference type="Pfam" id="PF16353">
    <property type="entry name" value="LacZ_4"/>
    <property type="match status" value="1"/>
</dbReference>
<name>A0A1M6FS96_9CLOT</name>
<dbReference type="SMART" id="SM01038">
    <property type="entry name" value="Bgal_small_N"/>
    <property type="match status" value="1"/>
</dbReference>
<dbReference type="Pfam" id="PF02836">
    <property type="entry name" value="Glyco_hydro_2_C"/>
    <property type="match status" value="1"/>
</dbReference>
<dbReference type="PANTHER" id="PTHR46323:SF2">
    <property type="entry name" value="BETA-GALACTOSIDASE"/>
    <property type="match status" value="1"/>
</dbReference>
<dbReference type="STRING" id="1121298.SAMN05444401_2055"/>
<dbReference type="RefSeq" id="WP_073006113.1">
    <property type="nucleotide sequence ID" value="NZ_FQZO01000002.1"/>
</dbReference>
<evidence type="ECO:0000313" key="10">
    <source>
        <dbReference type="EMBL" id="SHJ00566.1"/>
    </source>
</evidence>
<dbReference type="InterPro" id="IPR004199">
    <property type="entry name" value="B-gal_small/dom_5"/>
</dbReference>
<dbReference type="Pfam" id="PF00703">
    <property type="entry name" value="Glyco_hydro_2"/>
    <property type="match status" value="1"/>
</dbReference>
<dbReference type="GO" id="GO:0009341">
    <property type="term" value="C:beta-galactosidase complex"/>
    <property type="evidence" value="ECO:0007669"/>
    <property type="project" value="InterPro"/>
</dbReference>
<dbReference type="InterPro" id="IPR017853">
    <property type="entry name" value="GH"/>
</dbReference>
<protein>
    <recommendedName>
        <fullName evidence="4 8">Beta-galactosidase</fullName>
        <ecNumber evidence="3 8">3.2.1.23</ecNumber>
    </recommendedName>
    <alternativeName>
        <fullName evidence="7 8">Lactase</fullName>
    </alternativeName>
</protein>
<dbReference type="Gene3D" id="2.60.120.260">
    <property type="entry name" value="Galactose-binding domain-like"/>
    <property type="match status" value="1"/>
</dbReference>
<dbReference type="InterPro" id="IPR032312">
    <property type="entry name" value="LacZ_4"/>
</dbReference>
<keyword evidence="11" id="KW-1185">Reference proteome</keyword>
<evidence type="ECO:0000259" key="9">
    <source>
        <dbReference type="SMART" id="SM01038"/>
    </source>
</evidence>
<comment type="similarity">
    <text evidence="2 8">Belongs to the glycosyl hydrolase 2 family.</text>
</comment>
<evidence type="ECO:0000256" key="2">
    <source>
        <dbReference type="ARBA" id="ARBA00007401"/>
    </source>
</evidence>